<proteinExistence type="predicted"/>
<comment type="caution">
    <text evidence="2">The sequence shown here is derived from an EMBL/GenBank/DDBJ whole genome shotgun (WGS) entry which is preliminary data.</text>
</comment>
<feature type="region of interest" description="Disordered" evidence="1">
    <location>
        <begin position="1"/>
        <end position="34"/>
    </location>
</feature>
<organism evidence="2 3">
    <name type="scientific">Frondihabitans peucedani</name>
    <dbReference type="NCBI Taxonomy" id="598626"/>
    <lineage>
        <taxon>Bacteria</taxon>
        <taxon>Bacillati</taxon>
        <taxon>Actinomycetota</taxon>
        <taxon>Actinomycetes</taxon>
        <taxon>Micrococcales</taxon>
        <taxon>Microbacteriaceae</taxon>
        <taxon>Frondihabitans</taxon>
    </lineage>
</organism>
<keyword evidence="3" id="KW-1185">Reference proteome</keyword>
<accession>A0ABP8DZQ7</accession>
<name>A0ABP8DZQ7_9MICO</name>
<sequence>MAEDALDPVVEDAADDGEDTHGRRPDDAEEGAATDHVLLLGTAAERCPPKRGHDTECSGCWTPSG</sequence>
<gene>
    <name evidence="2" type="ORF">GCM10022256_10680</name>
</gene>
<evidence type="ECO:0000313" key="3">
    <source>
        <dbReference type="Proteomes" id="UP001501594"/>
    </source>
</evidence>
<reference evidence="3" key="1">
    <citation type="journal article" date="2019" name="Int. J. Syst. Evol. Microbiol.">
        <title>The Global Catalogue of Microorganisms (GCM) 10K type strain sequencing project: providing services to taxonomists for standard genome sequencing and annotation.</title>
        <authorList>
            <consortium name="The Broad Institute Genomics Platform"/>
            <consortium name="The Broad Institute Genome Sequencing Center for Infectious Disease"/>
            <person name="Wu L."/>
            <person name="Ma J."/>
        </authorList>
    </citation>
    <scope>NUCLEOTIDE SEQUENCE [LARGE SCALE GENOMIC DNA]</scope>
    <source>
        <strain evidence="3">JCM 17442</strain>
    </source>
</reference>
<feature type="compositionally biased region" description="Acidic residues" evidence="1">
    <location>
        <begin position="1"/>
        <end position="18"/>
    </location>
</feature>
<dbReference type="Proteomes" id="UP001501594">
    <property type="component" value="Unassembled WGS sequence"/>
</dbReference>
<evidence type="ECO:0000313" key="2">
    <source>
        <dbReference type="EMBL" id="GAA4265456.1"/>
    </source>
</evidence>
<dbReference type="EMBL" id="BAABAU010000001">
    <property type="protein sequence ID" value="GAA4265456.1"/>
    <property type="molecule type" value="Genomic_DNA"/>
</dbReference>
<evidence type="ECO:0000256" key="1">
    <source>
        <dbReference type="SAM" id="MobiDB-lite"/>
    </source>
</evidence>
<protein>
    <submittedName>
        <fullName evidence="2">Uncharacterized protein</fullName>
    </submittedName>
</protein>